<feature type="transmembrane region" description="Helical" evidence="7">
    <location>
        <begin position="57"/>
        <end position="78"/>
    </location>
</feature>
<dbReference type="GO" id="GO:0005886">
    <property type="term" value="C:plasma membrane"/>
    <property type="evidence" value="ECO:0007669"/>
    <property type="project" value="UniProtKB-SubCell"/>
</dbReference>
<dbReference type="InterPro" id="IPR027417">
    <property type="entry name" value="P-loop_NTPase"/>
</dbReference>
<feature type="transmembrane region" description="Helical" evidence="7">
    <location>
        <begin position="240"/>
        <end position="266"/>
    </location>
</feature>
<dbReference type="InterPro" id="IPR003593">
    <property type="entry name" value="AAA+_ATPase"/>
</dbReference>
<sequence length="532" mass="60116">MKKEKSIDLKWVLKSVPFLLLVAILSLSIFSSFEGVINGYVLGKITSIDFNNLNEVLLFGLGVLLAYLVTYTSAYLFLVCKQFAVKYLNTKLKSELFKYQLKDISTDPTESLNLVTNISSQIEQRYFESIFYLVQCFITIISTAIVVLGTNIYLGSIYILMSFISMAPSYLSRNKLSDSTKDWSNKNNSLISIIKEITSGKLEINKYSVMPKFLNIFDKKLNSEEKAYYRLNYARFTAQFYTWIGAVLSSVFPIIIGLICIAKGWLGVKVGTVVTLSLTADHILGGIRELTNYYTQITGTKKIRLIEYYELPSEKNEVQSTSSQDNSFIELKDVVAGYGDKTVISNLNLSISEFDKIVITGPSGVGKSTILSLISGQLKTRKGQVLIKGMPIRLSDSILISQKPWYFVGTVKDNLTLYQKYDNEALNRVLRLVHLDKELGEDPLEFKINDNLSGGQLQRLTIARGLLRKRSVLLLDEVTSSLDKSNARKIRQLIYSLPITMIEVAHNLDEDLIEKNNIKILEFDGQSLHERQ</sequence>
<keyword evidence="6 7" id="KW-0472">Membrane</keyword>
<dbReference type="PANTHER" id="PTHR24221">
    <property type="entry name" value="ATP-BINDING CASSETTE SUB-FAMILY B"/>
    <property type="match status" value="1"/>
</dbReference>
<feature type="domain" description="ABC transmembrane type-1" evidence="9">
    <location>
        <begin position="22"/>
        <end position="299"/>
    </location>
</feature>
<dbReference type="InterPro" id="IPR017871">
    <property type="entry name" value="ABC_transporter-like_CS"/>
</dbReference>
<evidence type="ECO:0000313" key="12">
    <source>
        <dbReference type="Proteomes" id="UP000009326"/>
    </source>
</evidence>
<dbReference type="PROSITE" id="PS50929">
    <property type="entry name" value="ABC_TM1F"/>
    <property type="match status" value="1"/>
</dbReference>
<dbReference type="InterPro" id="IPR003439">
    <property type="entry name" value="ABC_transporter-like_ATP-bd"/>
</dbReference>
<organism evidence="10 12">
    <name type="scientific">Lactobacillus gigeriorum DSM 23908 = CRBIP 24.85</name>
    <dbReference type="NCBI Taxonomy" id="1423751"/>
    <lineage>
        <taxon>Bacteria</taxon>
        <taxon>Bacillati</taxon>
        <taxon>Bacillota</taxon>
        <taxon>Bacilli</taxon>
        <taxon>Lactobacillales</taxon>
        <taxon>Lactobacillaceae</taxon>
        <taxon>Lactobacillus</taxon>
    </lineage>
</organism>
<name>I7LFZ7_9LACO</name>
<dbReference type="GO" id="GO:0140359">
    <property type="term" value="F:ABC-type transporter activity"/>
    <property type="evidence" value="ECO:0007669"/>
    <property type="project" value="InterPro"/>
</dbReference>
<feature type="domain" description="ABC transporter" evidence="8">
    <location>
        <begin position="329"/>
        <end position="532"/>
    </location>
</feature>
<dbReference type="EMBL" id="AYZO01000044">
    <property type="protein sequence ID" value="KRN09530.1"/>
    <property type="molecule type" value="Genomic_DNA"/>
</dbReference>
<evidence type="ECO:0000259" key="9">
    <source>
        <dbReference type="PROSITE" id="PS50929"/>
    </source>
</evidence>
<evidence type="ECO:0000313" key="11">
    <source>
        <dbReference type="EMBL" id="KRN09530.1"/>
    </source>
</evidence>
<dbReference type="SMART" id="SM00382">
    <property type="entry name" value="AAA"/>
    <property type="match status" value="1"/>
</dbReference>
<dbReference type="SUPFAM" id="SSF52540">
    <property type="entry name" value="P-loop containing nucleoside triphosphate hydrolases"/>
    <property type="match status" value="1"/>
</dbReference>
<proteinExistence type="predicted"/>
<dbReference type="GO" id="GO:0016887">
    <property type="term" value="F:ATP hydrolysis activity"/>
    <property type="evidence" value="ECO:0007669"/>
    <property type="project" value="InterPro"/>
</dbReference>
<evidence type="ECO:0000256" key="6">
    <source>
        <dbReference type="ARBA" id="ARBA00023136"/>
    </source>
</evidence>
<dbReference type="PATRIC" id="fig|1423751.3.peg.1446"/>
<keyword evidence="3" id="KW-0547">Nucleotide-binding</keyword>
<gene>
    <name evidence="10" type="ORF">BN52_03045</name>
    <name evidence="11" type="ORF">FC38_GL001401</name>
</gene>
<evidence type="ECO:0000256" key="5">
    <source>
        <dbReference type="ARBA" id="ARBA00022989"/>
    </source>
</evidence>
<evidence type="ECO:0000256" key="3">
    <source>
        <dbReference type="ARBA" id="ARBA00022741"/>
    </source>
</evidence>
<dbReference type="SUPFAM" id="SSF90123">
    <property type="entry name" value="ABC transporter transmembrane region"/>
    <property type="match status" value="1"/>
</dbReference>
<evidence type="ECO:0000256" key="4">
    <source>
        <dbReference type="ARBA" id="ARBA00022840"/>
    </source>
</evidence>
<evidence type="ECO:0000313" key="13">
    <source>
        <dbReference type="Proteomes" id="UP000051521"/>
    </source>
</evidence>
<keyword evidence="2 7" id="KW-0812">Transmembrane</keyword>
<dbReference type="RefSeq" id="WP_008473291.1">
    <property type="nucleotide sequence ID" value="NZ_AYZO01000044.1"/>
</dbReference>
<dbReference type="InterPro" id="IPR039421">
    <property type="entry name" value="Type_1_exporter"/>
</dbReference>
<dbReference type="EMBL" id="CAKC01000056">
    <property type="protein sequence ID" value="CCI87148.1"/>
    <property type="molecule type" value="Genomic_DNA"/>
</dbReference>
<dbReference type="AlphaFoldDB" id="I7LFZ7"/>
<dbReference type="PROSITE" id="PS50893">
    <property type="entry name" value="ABC_TRANSPORTER_2"/>
    <property type="match status" value="1"/>
</dbReference>
<evidence type="ECO:0000256" key="1">
    <source>
        <dbReference type="ARBA" id="ARBA00004651"/>
    </source>
</evidence>
<dbReference type="Proteomes" id="UP000051521">
    <property type="component" value="Unassembled WGS sequence"/>
</dbReference>
<dbReference type="OrthoDB" id="1672195at2"/>
<dbReference type="PANTHER" id="PTHR24221:SF654">
    <property type="entry name" value="ATP-BINDING CASSETTE SUB-FAMILY B MEMBER 6"/>
    <property type="match status" value="1"/>
</dbReference>
<evidence type="ECO:0000259" key="8">
    <source>
        <dbReference type="PROSITE" id="PS50893"/>
    </source>
</evidence>
<reference evidence="11 13" key="2">
    <citation type="journal article" date="2015" name="Genome Announc.">
        <title>Expanding the biotechnology potential of lactobacilli through comparative genomics of 213 strains and associated genera.</title>
        <authorList>
            <person name="Sun Z."/>
            <person name="Harris H.M."/>
            <person name="McCann A."/>
            <person name="Guo C."/>
            <person name="Argimon S."/>
            <person name="Zhang W."/>
            <person name="Yang X."/>
            <person name="Jeffery I.B."/>
            <person name="Cooney J.C."/>
            <person name="Kagawa T.F."/>
            <person name="Liu W."/>
            <person name="Song Y."/>
            <person name="Salvetti E."/>
            <person name="Wrobel A."/>
            <person name="Rasinkangas P."/>
            <person name="Parkhill J."/>
            <person name="Rea M.C."/>
            <person name="O'Sullivan O."/>
            <person name="Ritari J."/>
            <person name="Douillard F.P."/>
            <person name="Paul Ross R."/>
            <person name="Yang R."/>
            <person name="Briner A.E."/>
            <person name="Felis G.E."/>
            <person name="de Vos W.M."/>
            <person name="Barrangou R."/>
            <person name="Klaenhammer T.R."/>
            <person name="Caufield P.W."/>
            <person name="Cui Y."/>
            <person name="Zhang H."/>
            <person name="O'Toole P.W."/>
        </authorList>
    </citation>
    <scope>NUCLEOTIDE SEQUENCE [LARGE SCALE GENOMIC DNA]</scope>
    <source>
        <strain evidence="11 13">DSM 23908</strain>
    </source>
</reference>
<dbReference type="CDD" id="cd03228">
    <property type="entry name" value="ABCC_MRP_Like"/>
    <property type="match status" value="1"/>
</dbReference>
<dbReference type="STRING" id="1423751.FC38_GL001401"/>
<dbReference type="Pfam" id="PF00005">
    <property type="entry name" value="ABC_tran"/>
    <property type="match status" value="1"/>
</dbReference>
<accession>I7LFZ7</accession>
<comment type="subcellular location">
    <subcellularLocation>
        <location evidence="1">Cell membrane</location>
        <topology evidence="1">Multi-pass membrane protein</topology>
    </subcellularLocation>
</comment>
<evidence type="ECO:0000256" key="2">
    <source>
        <dbReference type="ARBA" id="ARBA00022692"/>
    </source>
</evidence>
<dbReference type="Pfam" id="PF00664">
    <property type="entry name" value="ABC_membrane"/>
    <property type="match status" value="1"/>
</dbReference>
<feature type="transmembrane region" description="Helical" evidence="7">
    <location>
        <begin position="12"/>
        <end position="37"/>
    </location>
</feature>
<reference evidence="10 12" key="1">
    <citation type="submission" date="2012-06" db="EMBL/GenBank/DDBJ databases">
        <title>Draft genome sequence of Lactobacillus gigeriorum CRBIP 24.85T, isolated from chicken crop.</title>
        <authorList>
            <person name="Cousin S."/>
            <person name="Ma L."/>
            <person name="Creno S."/>
            <person name="Clermont D."/>
            <person name="Loux V."/>
            <person name="Bizet C."/>
            <person name="Bouchier C."/>
        </authorList>
    </citation>
    <scope>NUCLEOTIDE SEQUENCE [LARGE SCALE GENOMIC DNA]</scope>
    <source>
        <strain evidence="12">CRBIP 24.85T</strain>
        <strain evidence="10">Type strain: CRBIP 24.85</strain>
    </source>
</reference>
<feature type="transmembrane region" description="Helical" evidence="7">
    <location>
        <begin position="130"/>
        <end position="147"/>
    </location>
</feature>
<dbReference type="Proteomes" id="UP000009326">
    <property type="component" value="Unassembled WGS sequence"/>
</dbReference>
<dbReference type="InterPro" id="IPR036640">
    <property type="entry name" value="ABC1_TM_sf"/>
</dbReference>
<keyword evidence="13" id="KW-1185">Reference proteome</keyword>
<dbReference type="Gene3D" id="1.20.1560.10">
    <property type="entry name" value="ABC transporter type 1, transmembrane domain"/>
    <property type="match status" value="1"/>
</dbReference>
<keyword evidence="5 7" id="KW-1133">Transmembrane helix</keyword>
<feature type="transmembrane region" description="Helical" evidence="7">
    <location>
        <begin position="153"/>
        <end position="171"/>
    </location>
</feature>
<dbReference type="PROSITE" id="PS00211">
    <property type="entry name" value="ABC_TRANSPORTER_1"/>
    <property type="match status" value="1"/>
</dbReference>
<protein>
    <submittedName>
        <fullName evidence="10 11">ABC transporter ATPase and permease component</fullName>
    </submittedName>
</protein>
<keyword evidence="4" id="KW-0067">ATP-binding</keyword>
<dbReference type="GO" id="GO:0005524">
    <property type="term" value="F:ATP binding"/>
    <property type="evidence" value="ECO:0007669"/>
    <property type="project" value="UniProtKB-KW"/>
</dbReference>
<evidence type="ECO:0000256" key="7">
    <source>
        <dbReference type="SAM" id="Phobius"/>
    </source>
</evidence>
<dbReference type="InterPro" id="IPR011527">
    <property type="entry name" value="ABC1_TM_dom"/>
</dbReference>
<evidence type="ECO:0000313" key="10">
    <source>
        <dbReference type="EMBL" id="CCI87148.1"/>
    </source>
</evidence>
<comment type="caution">
    <text evidence="10">The sequence shown here is derived from an EMBL/GenBank/DDBJ whole genome shotgun (WGS) entry which is preliminary data.</text>
</comment>
<dbReference type="GO" id="GO:0034040">
    <property type="term" value="F:ATPase-coupled lipid transmembrane transporter activity"/>
    <property type="evidence" value="ECO:0007669"/>
    <property type="project" value="TreeGrafter"/>
</dbReference>
<dbReference type="Gene3D" id="3.40.50.300">
    <property type="entry name" value="P-loop containing nucleotide triphosphate hydrolases"/>
    <property type="match status" value="1"/>
</dbReference>